<evidence type="ECO:0000313" key="1">
    <source>
        <dbReference type="EMBL" id="KAK3933260.1"/>
    </source>
</evidence>
<reference evidence="1" key="1">
    <citation type="submission" date="2021-07" db="EMBL/GenBank/DDBJ databases">
        <authorList>
            <person name="Catto M.A."/>
            <person name="Jacobson A."/>
            <person name="Kennedy G."/>
            <person name="Labadie P."/>
            <person name="Hunt B.G."/>
            <person name="Srinivasan R."/>
        </authorList>
    </citation>
    <scope>NUCLEOTIDE SEQUENCE</scope>
    <source>
        <strain evidence="1">PL_HMW_Pooled</strain>
        <tissue evidence="1">Head</tissue>
    </source>
</reference>
<comment type="caution">
    <text evidence="1">The sequence shown here is derived from an EMBL/GenBank/DDBJ whole genome shotgun (WGS) entry which is preliminary data.</text>
</comment>
<dbReference type="Proteomes" id="UP001219518">
    <property type="component" value="Unassembled WGS sequence"/>
</dbReference>
<accession>A0AAE1LVQ1</accession>
<organism evidence="1 2">
    <name type="scientific">Frankliniella fusca</name>
    <dbReference type="NCBI Taxonomy" id="407009"/>
    <lineage>
        <taxon>Eukaryota</taxon>
        <taxon>Metazoa</taxon>
        <taxon>Ecdysozoa</taxon>
        <taxon>Arthropoda</taxon>
        <taxon>Hexapoda</taxon>
        <taxon>Insecta</taxon>
        <taxon>Pterygota</taxon>
        <taxon>Neoptera</taxon>
        <taxon>Paraneoptera</taxon>
        <taxon>Thysanoptera</taxon>
        <taxon>Terebrantia</taxon>
        <taxon>Thripoidea</taxon>
        <taxon>Thripidae</taxon>
        <taxon>Frankliniella</taxon>
    </lineage>
</organism>
<reference evidence="1" key="2">
    <citation type="journal article" date="2023" name="BMC Genomics">
        <title>Pest status, molecular evolution, and epigenetic factors derived from the genome assembly of Frankliniella fusca, a thysanopteran phytovirus vector.</title>
        <authorList>
            <person name="Catto M.A."/>
            <person name="Labadie P.E."/>
            <person name="Jacobson A.L."/>
            <person name="Kennedy G.G."/>
            <person name="Srinivasan R."/>
            <person name="Hunt B.G."/>
        </authorList>
    </citation>
    <scope>NUCLEOTIDE SEQUENCE</scope>
    <source>
        <strain evidence="1">PL_HMW_Pooled</strain>
    </source>
</reference>
<name>A0AAE1LVQ1_9NEOP</name>
<dbReference type="AlphaFoldDB" id="A0AAE1LVQ1"/>
<keyword evidence="2" id="KW-1185">Reference proteome</keyword>
<protein>
    <submittedName>
        <fullName evidence="1">Inner kinetochore subunit MCM16</fullName>
    </submittedName>
</protein>
<evidence type="ECO:0000313" key="2">
    <source>
        <dbReference type="Proteomes" id="UP001219518"/>
    </source>
</evidence>
<gene>
    <name evidence="1" type="ORF">KUF71_017848</name>
</gene>
<proteinExistence type="predicted"/>
<sequence>MSVSQAHAMCLPLQIEKFNPEKMLLTPWLEVFDQLCKYLNIPAEPVGSDGKVLEAPNKRRQLFLLHLDFKVYQKLHFYCLPSKLETKAIPELCTLLQQEYEAPFIRNCNNAVFNSRKQGLKETNRHFIEAVQELGMKASLGDRWSESVAERLLFGARSDKARQQAVALLSGYPKPKPLEKLQIVKQTLLLEDAIEAVMKIPRN</sequence>
<dbReference type="EMBL" id="JAHWGI010001444">
    <property type="protein sequence ID" value="KAK3933260.1"/>
    <property type="molecule type" value="Genomic_DNA"/>
</dbReference>